<gene>
    <name evidence="1" type="ORF">NC658_25830</name>
</gene>
<keyword evidence="2" id="KW-1185">Reference proteome</keyword>
<reference evidence="1 2" key="1">
    <citation type="submission" date="2022-06" db="EMBL/GenBank/DDBJ databases">
        <title>Whole genome sequence of Streptomyces griseoincarnatus RB7AG.</title>
        <authorList>
            <person name="Ray L."/>
            <person name="Behera S."/>
            <person name="Panda A.N."/>
        </authorList>
    </citation>
    <scope>NUCLEOTIDE SEQUENCE [LARGE SCALE GENOMIC DNA]</scope>
    <source>
        <strain evidence="1 2">RB7AG</strain>
    </source>
</reference>
<sequence length="100" mass="11359">MAEPEPKVDNPKKRDLEKLRSDLAKEVEQLRKALKRPTEDIGGDKVWVGKNARAWHKELQGRHKKIGEQVDKLLPLIDAAIRNEPEKVTPAEARAYNNGS</sequence>
<evidence type="ECO:0000313" key="2">
    <source>
        <dbReference type="Proteomes" id="UP001523263"/>
    </source>
</evidence>
<comment type="caution">
    <text evidence="1">The sequence shown here is derived from an EMBL/GenBank/DDBJ whole genome shotgun (WGS) entry which is preliminary data.</text>
</comment>
<dbReference type="RefSeq" id="WP_199205587.1">
    <property type="nucleotide sequence ID" value="NZ_JAMQBH010000016.1"/>
</dbReference>
<dbReference type="Proteomes" id="UP001523263">
    <property type="component" value="Unassembled WGS sequence"/>
</dbReference>
<accession>A0ABT0VZ70</accession>
<name>A0ABT0VZ70_STRGI</name>
<proteinExistence type="predicted"/>
<evidence type="ECO:0008006" key="3">
    <source>
        <dbReference type="Google" id="ProtNLM"/>
    </source>
</evidence>
<organism evidence="1 2">
    <name type="scientific">Streptomyces griseoincarnatus</name>
    <dbReference type="NCBI Taxonomy" id="29305"/>
    <lineage>
        <taxon>Bacteria</taxon>
        <taxon>Bacillati</taxon>
        <taxon>Actinomycetota</taxon>
        <taxon>Actinomycetes</taxon>
        <taxon>Kitasatosporales</taxon>
        <taxon>Streptomycetaceae</taxon>
        <taxon>Streptomyces</taxon>
        <taxon>Streptomyces griseoincarnatus group</taxon>
    </lineage>
</organism>
<dbReference type="EMBL" id="JAMQBH010000016">
    <property type="protein sequence ID" value="MCM2516634.1"/>
    <property type="molecule type" value="Genomic_DNA"/>
</dbReference>
<protein>
    <recommendedName>
        <fullName evidence="3">WXG100 family type VII secretion target</fullName>
    </recommendedName>
</protein>
<evidence type="ECO:0000313" key="1">
    <source>
        <dbReference type="EMBL" id="MCM2516634.1"/>
    </source>
</evidence>